<name>A0A518HHX9_9BACT</name>
<gene>
    <name evidence="1" type="ORF">Enr13x_02590</name>
</gene>
<dbReference type="Proteomes" id="UP000319004">
    <property type="component" value="Chromosome"/>
</dbReference>
<dbReference type="SUPFAM" id="SSF140990">
    <property type="entry name" value="FtsH protease domain-like"/>
    <property type="match status" value="1"/>
</dbReference>
<keyword evidence="2" id="KW-1185">Reference proteome</keyword>
<dbReference type="KEGG" id="snep:Enr13x_02590"/>
<evidence type="ECO:0008006" key="3">
    <source>
        <dbReference type="Google" id="ProtNLM"/>
    </source>
</evidence>
<evidence type="ECO:0000313" key="1">
    <source>
        <dbReference type="EMBL" id="QDV40453.1"/>
    </source>
</evidence>
<dbReference type="GO" id="GO:0004222">
    <property type="term" value="F:metalloendopeptidase activity"/>
    <property type="evidence" value="ECO:0007669"/>
    <property type="project" value="InterPro"/>
</dbReference>
<dbReference type="EMBL" id="CP037423">
    <property type="protein sequence ID" value="QDV40453.1"/>
    <property type="molecule type" value="Genomic_DNA"/>
</dbReference>
<organism evidence="1 2">
    <name type="scientific">Stieleria neptunia</name>
    <dbReference type="NCBI Taxonomy" id="2527979"/>
    <lineage>
        <taxon>Bacteria</taxon>
        <taxon>Pseudomonadati</taxon>
        <taxon>Planctomycetota</taxon>
        <taxon>Planctomycetia</taxon>
        <taxon>Pirellulales</taxon>
        <taxon>Pirellulaceae</taxon>
        <taxon>Stieleria</taxon>
    </lineage>
</organism>
<sequence length="164" mass="18768">MHDDETLTAYHEAGHAVVGYVLGGEIESVGLYGEADDWLPERFGDCHVNWGRVDAGCDWQVQREVLTILAGPVAEMIYRGEKLHPATFAPWQHDWAWAWQRSESLIPDPRRRTRLLEAIVVWLHHHLSDDLCWAAIAAVSDELLAHEYLDAEQLAETLSFWIRT</sequence>
<dbReference type="AlphaFoldDB" id="A0A518HHX9"/>
<evidence type="ECO:0000313" key="2">
    <source>
        <dbReference type="Proteomes" id="UP000319004"/>
    </source>
</evidence>
<dbReference type="InterPro" id="IPR037219">
    <property type="entry name" value="Peptidase_M41-like"/>
</dbReference>
<dbReference type="GO" id="GO:0004176">
    <property type="term" value="F:ATP-dependent peptidase activity"/>
    <property type="evidence" value="ECO:0007669"/>
    <property type="project" value="InterPro"/>
</dbReference>
<protein>
    <recommendedName>
        <fullName evidence="3">ATP-dependent zinc metalloprotease FtsH</fullName>
    </recommendedName>
</protein>
<reference evidence="1 2" key="1">
    <citation type="submission" date="2019-03" db="EMBL/GenBank/DDBJ databases">
        <title>Deep-cultivation of Planctomycetes and their phenomic and genomic characterization uncovers novel biology.</title>
        <authorList>
            <person name="Wiegand S."/>
            <person name="Jogler M."/>
            <person name="Boedeker C."/>
            <person name="Pinto D."/>
            <person name="Vollmers J."/>
            <person name="Rivas-Marin E."/>
            <person name="Kohn T."/>
            <person name="Peeters S.H."/>
            <person name="Heuer A."/>
            <person name="Rast P."/>
            <person name="Oberbeckmann S."/>
            <person name="Bunk B."/>
            <person name="Jeske O."/>
            <person name="Meyerdierks A."/>
            <person name="Storesund J.E."/>
            <person name="Kallscheuer N."/>
            <person name="Luecker S."/>
            <person name="Lage O.M."/>
            <person name="Pohl T."/>
            <person name="Merkel B.J."/>
            <person name="Hornburger P."/>
            <person name="Mueller R.-W."/>
            <person name="Bruemmer F."/>
            <person name="Labrenz M."/>
            <person name="Spormann A.M."/>
            <person name="Op den Camp H."/>
            <person name="Overmann J."/>
            <person name="Amann R."/>
            <person name="Jetten M.S.M."/>
            <person name="Mascher T."/>
            <person name="Medema M.H."/>
            <person name="Devos D.P."/>
            <person name="Kaster A.-K."/>
            <person name="Ovreas L."/>
            <person name="Rohde M."/>
            <person name="Galperin M.Y."/>
            <person name="Jogler C."/>
        </authorList>
    </citation>
    <scope>NUCLEOTIDE SEQUENCE [LARGE SCALE GENOMIC DNA]</scope>
    <source>
        <strain evidence="1 2">Enr13</strain>
    </source>
</reference>
<dbReference type="GO" id="GO:0006508">
    <property type="term" value="P:proteolysis"/>
    <property type="evidence" value="ECO:0007669"/>
    <property type="project" value="InterPro"/>
</dbReference>
<accession>A0A518HHX9</accession>
<dbReference type="RefSeq" id="WP_145384332.1">
    <property type="nucleotide sequence ID" value="NZ_CP037423.1"/>
</dbReference>
<dbReference type="OrthoDB" id="263464at2"/>
<proteinExistence type="predicted"/>
<dbReference type="Gene3D" id="1.20.58.760">
    <property type="entry name" value="Peptidase M41"/>
    <property type="match status" value="1"/>
</dbReference>
<dbReference type="GO" id="GO:0005524">
    <property type="term" value="F:ATP binding"/>
    <property type="evidence" value="ECO:0007669"/>
    <property type="project" value="InterPro"/>
</dbReference>